<keyword evidence="6 7" id="KW-0720">Serine protease</keyword>
<keyword evidence="14" id="KW-1185">Reference proteome</keyword>
<evidence type="ECO:0000256" key="4">
    <source>
        <dbReference type="ARBA" id="ARBA00022670"/>
    </source>
</evidence>
<keyword evidence="3 7" id="KW-0963">Cytoplasm</keyword>
<organism evidence="13 14">
    <name type="scientific">Chitinophaga agrisoli</name>
    <dbReference type="NCBI Taxonomy" id="2607653"/>
    <lineage>
        <taxon>Bacteria</taxon>
        <taxon>Pseudomonadati</taxon>
        <taxon>Bacteroidota</taxon>
        <taxon>Chitinophagia</taxon>
        <taxon>Chitinophagales</taxon>
        <taxon>Chitinophagaceae</taxon>
        <taxon>Chitinophaga</taxon>
    </lineage>
</organism>
<dbReference type="PANTHER" id="PTHR43253:SF1">
    <property type="entry name" value="TRICORN PROTEASE HOMOLOG 2-RELATED"/>
    <property type="match status" value="1"/>
</dbReference>
<evidence type="ECO:0000256" key="9">
    <source>
        <dbReference type="PIRSR" id="PIRSR036421-3"/>
    </source>
</evidence>
<feature type="active site" description="Nucleophile" evidence="8">
    <location>
        <position position="950"/>
    </location>
</feature>
<dbReference type="EMBL" id="VUOC01000004">
    <property type="protein sequence ID" value="KAA2240733.1"/>
    <property type="molecule type" value="Genomic_DNA"/>
</dbReference>
<feature type="domain" description="Tricorn protease PDZ" evidence="12">
    <location>
        <begin position="778"/>
        <end position="827"/>
    </location>
</feature>
<feature type="active site" description="Charge relay system" evidence="8">
    <location>
        <position position="1007"/>
    </location>
</feature>
<evidence type="ECO:0000256" key="5">
    <source>
        <dbReference type="ARBA" id="ARBA00022801"/>
    </source>
</evidence>
<feature type="site" description="Transition state stabilizer; via amide nitrogen" evidence="9">
    <location>
        <position position="951"/>
    </location>
</feature>
<dbReference type="InterPro" id="IPR012393">
    <property type="entry name" value="Tricorn_protease"/>
</dbReference>
<evidence type="ECO:0000259" key="12">
    <source>
        <dbReference type="Pfam" id="PF14685"/>
    </source>
</evidence>
<dbReference type="InterPro" id="IPR029045">
    <property type="entry name" value="ClpP/crotonase-like_dom_sf"/>
</dbReference>
<evidence type="ECO:0000313" key="14">
    <source>
        <dbReference type="Proteomes" id="UP000324611"/>
    </source>
</evidence>
<dbReference type="Pfam" id="PF14684">
    <property type="entry name" value="Tricorn_C1"/>
    <property type="match status" value="1"/>
</dbReference>
<dbReference type="Gene3D" id="2.120.10.60">
    <property type="entry name" value="Tricorn protease N-terminal domain"/>
    <property type="match status" value="2"/>
</dbReference>
<evidence type="ECO:0000256" key="6">
    <source>
        <dbReference type="ARBA" id="ARBA00022825"/>
    </source>
</evidence>
<comment type="subcellular location">
    <subcellularLocation>
        <location evidence="1 7">Cytoplasm</location>
    </subcellularLocation>
</comment>
<reference evidence="13 14" key="1">
    <citation type="submission" date="2019-09" db="EMBL/GenBank/DDBJ databases">
        <title>Chitinophaga ginsengihumi sp. nov., isolated from soil of ginseng rhizosphere.</title>
        <authorList>
            <person name="Lee J."/>
        </authorList>
    </citation>
    <scope>NUCLEOTIDE SEQUENCE [LARGE SCALE GENOMIC DNA]</scope>
    <source>
        <strain evidence="13 14">BN140078</strain>
    </source>
</reference>
<dbReference type="Gene3D" id="3.30.750.44">
    <property type="match status" value="1"/>
</dbReference>
<comment type="caution">
    <text evidence="13">The sequence shown here is derived from an EMBL/GenBank/DDBJ whole genome shotgun (WGS) entry which is preliminary data.</text>
</comment>
<dbReference type="PANTHER" id="PTHR43253">
    <property type="entry name" value="TRICORN PROTEASE HOMOLOG 2-RELATED"/>
    <property type="match status" value="1"/>
</dbReference>
<evidence type="ECO:0000259" key="10">
    <source>
        <dbReference type="Pfam" id="PF03572"/>
    </source>
</evidence>
<gene>
    <name evidence="13" type="ORF">F0L74_31830</name>
</gene>
<dbReference type="PIRSF" id="PIRSF036421">
    <property type="entry name" value="Tricorn_protease"/>
    <property type="match status" value="1"/>
</dbReference>
<evidence type="ECO:0000256" key="7">
    <source>
        <dbReference type="PIRNR" id="PIRNR036421"/>
    </source>
</evidence>
<dbReference type="Pfam" id="PF26549">
    <property type="entry name" value="Tricorn_N"/>
    <property type="match status" value="1"/>
</dbReference>
<evidence type="ECO:0000256" key="2">
    <source>
        <dbReference type="ARBA" id="ARBA00008524"/>
    </source>
</evidence>
<proteinExistence type="inferred from homology"/>
<dbReference type="InterPro" id="IPR029414">
    <property type="entry name" value="Tricorn_PDZ"/>
</dbReference>
<dbReference type="GO" id="GO:0005737">
    <property type="term" value="C:cytoplasm"/>
    <property type="evidence" value="ECO:0007669"/>
    <property type="project" value="UniProtKB-SubCell"/>
</dbReference>
<dbReference type="InterPro" id="IPR028204">
    <property type="entry name" value="Tricorn_C1"/>
</dbReference>
<protein>
    <recommendedName>
        <fullName evidence="7">Tricorn protease homolog</fullName>
        <ecNumber evidence="7">3.4.21.-</ecNumber>
    </recommendedName>
</protein>
<comment type="similarity">
    <text evidence="2 7">Belongs to the peptidase S41B family.</text>
</comment>
<evidence type="ECO:0000256" key="1">
    <source>
        <dbReference type="ARBA" id="ARBA00004496"/>
    </source>
</evidence>
<reference evidence="13 14" key="2">
    <citation type="submission" date="2019-09" db="EMBL/GenBank/DDBJ databases">
        <authorList>
            <person name="Jin C."/>
        </authorList>
    </citation>
    <scope>NUCLEOTIDE SEQUENCE [LARGE SCALE GENOMIC DNA]</scope>
    <source>
        <strain evidence="13 14">BN140078</strain>
    </source>
</reference>
<dbReference type="RefSeq" id="WP_149841910.1">
    <property type="nucleotide sequence ID" value="NZ_VUOC01000004.1"/>
</dbReference>
<dbReference type="InterPro" id="IPR036034">
    <property type="entry name" value="PDZ_sf"/>
</dbReference>
<dbReference type="CDD" id="cd07562">
    <property type="entry name" value="Peptidase_S41_TRI"/>
    <property type="match status" value="1"/>
</dbReference>
<evidence type="ECO:0000256" key="3">
    <source>
        <dbReference type="ARBA" id="ARBA00022490"/>
    </source>
</evidence>
<evidence type="ECO:0000256" key="8">
    <source>
        <dbReference type="PIRSR" id="PIRSR036421-1"/>
    </source>
</evidence>
<dbReference type="SUPFAM" id="SSF50156">
    <property type="entry name" value="PDZ domain-like"/>
    <property type="match status" value="1"/>
</dbReference>
<dbReference type="Gene3D" id="2.120.10.30">
    <property type="entry name" value="TolB, C-terminal domain"/>
    <property type="match status" value="1"/>
</dbReference>
<name>A0A5B2VM94_9BACT</name>
<evidence type="ECO:0000259" key="11">
    <source>
        <dbReference type="Pfam" id="PF14684"/>
    </source>
</evidence>
<feature type="domain" description="Tricorn protease C1" evidence="11">
    <location>
        <begin position="675"/>
        <end position="733"/>
    </location>
</feature>
<dbReference type="Pfam" id="PF03572">
    <property type="entry name" value="Peptidase_S41"/>
    <property type="match status" value="1"/>
</dbReference>
<feature type="active site" description="Charge relay system" evidence="8">
    <location>
        <position position="739"/>
    </location>
</feature>
<dbReference type="Proteomes" id="UP000324611">
    <property type="component" value="Unassembled WGS sequence"/>
</dbReference>
<dbReference type="Gene3D" id="2.30.42.10">
    <property type="match status" value="1"/>
</dbReference>
<dbReference type="Pfam" id="PF14685">
    <property type="entry name" value="PDZ_Tricorn"/>
    <property type="match status" value="1"/>
</dbReference>
<dbReference type="SUPFAM" id="SSF52096">
    <property type="entry name" value="ClpP/crotonase"/>
    <property type="match status" value="1"/>
</dbReference>
<dbReference type="InterPro" id="IPR011659">
    <property type="entry name" value="WD40"/>
</dbReference>
<keyword evidence="4 7" id="KW-0645">Protease</keyword>
<evidence type="ECO:0000313" key="13">
    <source>
        <dbReference type="EMBL" id="KAA2240733.1"/>
    </source>
</evidence>
<dbReference type="GO" id="GO:0008236">
    <property type="term" value="F:serine-type peptidase activity"/>
    <property type="evidence" value="ECO:0007669"/>
    <property type="project" value="UniProtKB-UniRule"/>
</dbReference>
<sequence>MKGLLILLCTFLAGGLWAQEAPSWLRYPSISPDGQTIVFTYQGNLYKVPANGGTATPLTTDSAHECMPVWSHDGRYIAFAGSRYGNFDIFMIPATGGPETRLTFHSADEFPYDFTERDSTVFFGAVRLDDAGNRQFPSDGMPELYQVPAGGGRVTQVLTTPAEDARISRSGQYIIYHDKKGRENAWRKHQLSSIARDIWIYDRQTNTHKKITTFKGEDRNPVFTPNEQGIYYLSETSGSFNVYQLSLNNPAQTQQVTNFQKHPVRFLTIAGNGTLCFSYNGELYTKQPNKTAQKLRVRIPAVPQQTNRQQVAITDNINNLIVSPNGKEAAFICRGEVFACNIATGAIKRITDTPGEEADLSFSPDGQYLLYATESKQGWQIAQTAIASGRTAVLIQNEEDNYQPLHSPDGKEIAYIANRTALKIYNTATRQTRTILGVEQLSSRSDHDQFFRWSPDGKWILFQYNPGSAGNLDIGIIRADGKGQLQNLTESGYGDEHPQWAMNGSMMIWNSDRNGLRSYSNSGRRQHDIYALFFTQNAWEHFKWEKDTSLPYSLQNQPPARTTDAGLQIDWDGLKDRTVKLTLSPSMLADALLTPNGDTLYTLATAGREYSLWITNLRNNTSAVPFTVKADDASLQWDSAQHRLFLLADNNIIQLGADGKELHHTTIKDSMSINPAAERRAMFLHVWNRTRSAFYTKGYHGADWDGYKRDYEKYLPHISNNYELAEMLSELLGELNVSHSGATYNNKMSGKDVTASLGALYDLQYKGPGMRLTEIIKNGPLDNSSLHLQPGMLIEAIDGQPITPDKDLAQYLNHKAGKPAVLTINGHNITIKPISPDEEADLLYKRWVKRNQQEVEEKSKGQLGYVHLYRMNDDAYRNAYGEMMGRYTNRKGIIVDTRFNRGGDLASDLEMFLSGQEILQNTTDSRLVGIEPGFRWTKPSIVLANEANYSDGHCFVFGYQYLHMGKLVGMPVPGSCTFMTGESLQDNSMHWSVPSLGVKSMEGYYLENHQTEPDIPVMNEFEKVSTGTDQQLQEAIKQLMLAL</sequence>
<dbReference type="Gene3D" id="3.90.226.10">
    <property type="entry name" value="2-enoyl-CoA Hydratase, Chain A, domain 1"/>
    <property type="match status" value="1"/>
</dbReference>
<dbReference type="GO" id="GO:0006508">
    <property type="term" value="P:proteolysis"/>
    <property type="evidence" value="ECO:0007669"/>
    <property type="project" value="UniProtKB-UniRule"/>
</dbReference>
<dbReference type="SUPFAM" id="SSF82171">
    <property type="entry name" value="DPP6 N-terminal domain-like"/>
    <property type="match status" value="2"/>
</dbReference>
<dbReference type="Pfam" id="PF07676">
    <property type="entry name" value="PD40"/>
    <property type="match status" value="2"/>
</dbReference>
<dbReference type="EC" id="3.4.21.-" evidence="7"/>
<accession>A0A5B2VM94</accession>
<comment type="function">
    <text evidence="7">Degrades oligopeptides.</text>
</comment>
<dbReference type="AlphaFoldDB" id="A0A5B2VM94"/>
<dbReference type="InterPro" id="IPR005151">
    <property type="entry name" value="Tail-specific_protease"/>
</dbReference>
<keyword evidence="5 7" id="KW-0378">Hydrolase</keyword>
<feature type="domain" description="Tail specific protease" evidence="10">
    <location>
        <begin position="863"/>
        <end position="1017"/>
    </location>
</feature>
<dbReference type="InterPro" id="IPR011042">
    <property type="entry name" value="6-blade_b-propeller_TolB-like"/>
</dbReference>